<dbReference type="GO" id="GO:0000287">
    <property type="term" value="F:magnesium ion binding"/>
    <property type="evidence" value="ECO:0007669"/>
    <property type="project" value="InterPro"/>
</dbReference>
<dbReference type="InterPro" id="IPR008949">
    <property type="entry name" value="Isoprenoid_synthase_dom_sf"/>
</dbReference>
<dbReference type="InterPro" id="IPR005630">
    <property type="entry name" value="Terpene_synthase_metal-bd"/>
</dbReference>
<dbReference type="InterPro" id="IPR008930">
    <property type="entry name" value="Terpenoid_cyclase/PrenylTrfase"/>
</dbReference>
<organism evidence="7 8">
    <name type="scientific">Phoenix dactylifera</name>
    <name type="common">Date palm</name>
    <dbReference type="NCBI Taxonomy" id="42345"/>
    <lineage>
        <taxon>Eukaryota</taxon>
        <taxon>Viridiplantae</taxon>
        <taxon>Streptophyta</taxon>
        <taxon>Embryophyta</taxon>
        <taxon>Tracheophyta</taxon>
        <taxon>Spermatophyta</taxon>
        <taxon>Magnoliopsida</taxon>
        <taxon>Liliopsida</taxon>
        <taxon>Arecaceae</taxon>
        <taxon>Coryphoideae</taxon>
        <taxon>Phoeniceae</taxon>
        <taxon>Phoenix</taxon>
    </lineage>
</organism>
<accession>A0A8B9A7N2</accession>
<evidence type="ECO:0000313" key="8">
    <source>
        <dbReference type="RefSeq" id="XP_038981712.1"/>
    </source>
</evidence>
<dbReference type="FunFam" id="1.10.600.10:FF:000036">
    <property type="entry name" value="cis-abienol synthase, chloroplastic"/>
    <property type="match status" value="1"/>
</dbReference>
<evidence type="ECO:0000313" key="7">
    <source>
        <dbReference type="Proteomes" id="UP000228380"/>
    </source>
</evidence>
<dbReference type="SFLD" id="SFLDG01014">
    <property type="entry name" value="Terpene_Cyclase_Like_1_N-term"/>
    <property type="match status" value="1"/>
</dbReference>
<dbReference type="FunFam" id="1.50.10.130:FF:000002">
    <property type="entry name" value="Ent-copalyl diphosphate synthase, chloroplastic"/>
    <property type="match status" value="1"/>
</dbReference>
<dbReference type="InterPro" id="IPR001906">
    <property type="entry name" value="Terpene_synth_N"/>
</dbReference>
<dbReference type="AlphaFoldDB" id="A0A8B9A7N2"/>
<evidence type="ECO:0000259" key="5">
    <source>
        <dbReference type="Pfam" id="PF01397"/>
    </source>
</evidence>
<dbReference type="Gene3D" id="1.10.600.10">
    <property type="entry name" value="Farnesyl Diphosphate Synthase"/>
    <property type="match status" value="1"/>
</dbReference>
<keyword evidence="4" id="KW-0456">Lyase</keyword>
<dbReference type="Gene3D" id="1.50.10.160">
    <property type="match status" value="1"/>
</dbReference>
<evidence type="ECO:0000256" key="1">
    <source>
        <dbReference type="ARBA" id="ARBA00001946"/>
    </source>
</evidence>
<reference evidence="7" key="1">
    <citation type="journal article" date="2019" name="Nat. Commun.">
        <title>Genome-wide association mapping of date palm fruit traits.</title>
        <authorList>
            <person name="Hazzouri K.M."/>
            <person name="Gros-Balthazard M."/>
            <person name="Flowers J.M."/>
            <person name="Copetti D."/>
            <person name="Lemansour A."/>
            <person name="Lebrun M."/>
            <person name="Masmoudi K."/>
            <person name="Ferrand S."/>
            <person name="Dhar M.I."/>
            <person name="Fresquez Z.A."/>
            <person name="Rosas U."/>
            <person name="Zhang J."/>
            <person name="Talag J."/>
            <person name="Lee S."/>
            <person name="Kudrna D."/>
            <person name="Powell R.F."/>
            <person name="Leitch I.J."/>
            <person name="Krueger R.R."/>
            <person name="Wing R.A."/>
            <person name="Amiri K.M.A."/>
            <person name="Purugganan M.D."/>
        </authorList>
    </citation>
    <scope>NUCLEOTIDE SEQUENCE [LARGE SCALE GENOMIC DNA]</scope>
    <source>
        <strain evidence="7">cv. Khalas</strain>
    </source>
</reference>
<feature type="domain" description="Terpene synthase metal-binding" evidence="6">
    <location>
        <begin position="470"/>
        <end position="699"/>
    </location>
</feature>
<dbReference type="InterPro" id="IPR036965">
    <property type="entry name" value="Terpene_synth_N_sf"/>
</dbReference>
<proteinExistence type="predicted"/>
<dbReference type="KEGG" id="pda:103698598"/>
<dbReference type="GO" id="GO:0010333">
    <property type="term" value="F:terpene synthase activity"/>
    <property type="evidence" value="ECO:0007669"/>
    <property type="project" value="InterPro"/>
</dbReference>
<keyword evidence="7" id="KW-1185">Reference proteome</keyword>
<evidence type="ECO:0000256" key="2">
    <source>
        <dbReference type="ARBA" id="ARBA00022723"/>
    </source>
</evidence>
<protein>
    <submittedName>
        <fullName evidence="8">S-linalool synthase-like</fullName>
    </submittedName>
</protein>
<dbReference type="OrthoDB" id="776249at2759"/>
<dbReference type="InterPro" id="IPR050148">
    <property type="entry name" value="Terpene_synthase-like"/>
</dbReference>
<dbReference type="SUPFAM" id="SSF48576">
    <property type="entry name" value="Terpenoid synthases"/>
    <property type="match status" value="1"/>
</dbReference>
<evidence type="ECO:0000256" key="4">
    <source>
        <dbReference type="ARBA" id="ARBA00023239"/>
    </source>
</evidence>
<comment type="cofactor">
    <cofactor evidence="1">
        <name>Mg(2+)</name>
        <dbReference type="ChEBI" id="CHEBI:18420"/>
    </cofactor>
</comment>
<reference evidence="8" key="2">
    <citation type="submission" date="2025-08" db="UniProtKB">
        <authorList>
            <consortium name="RefSeq"/>
        </authorList>
    </citation>
    <scope>IDENTIFICATION</scope>
    <source>
        <tissue evidence="8">Young leaves</tissue>
    </source>
</reference>
<keyword evidence="3" id="KW-0460">Magnesium</keyword>
<dbReference type="Proteomes" id="UP000228380">
    <property type="component" value="Chromosome 4"/>
</dbReference>
<dbReference type="GeneID" id="103698598"/>
<gene>
    <name evidence="8" type="primary">LOC103698598</name>
</gene>
<dbReference type="PANTHER" id="PTHR31739:SF25">
    <property type="entry name" value="(E,E)-GERANYLLINALOOL SYNTHASE"/>
    <property type="match status" value="1"/>
</dbReference>
<dbReference type="PANTHER" id="PTHR31739">
    <property type="entry name" value="ENT-COPALYL DIPHOSPHATE SYNTHASE, CHLOROPLASTIC"/>
    <property type="match status" value="1"/>
</dbReference>
<evidence type="ECO:0000256" key="3">
    <source>
        <dbReference type="ARBA" id="ARBA00022842"/>
    </source>
</evidence>
<keyword evidence="2" id="KW-0479">Metal-binding</keyword>
<dbReference type="RefSeq" id="XP_038981712.1">
    <property type="nucleotide sequence ID" value="XM_039125784.1"/>
</dbReference>
<evidence type="ECO:0000259" key="6">
    <source>
        <dbReference type="Pfam" id="PF03936"/>
    </source>
</evidence>
<feature type="domain" description="Terpene synthase N-terminal" evidence="5">
    <location>
        <begin position="193"/>
        <end position="399"/>
    </location>
</feature>
<dbReference type="SUPFAM" id="SSF48239">
    <property type="entry name" value="Terpenoid cyclases/Protein prenyltransferases"/>
    <property type="match status" value="2"/>
</dbReference>
<dbReference type="Pfam" id="PF03936">
    <property type="entry name" value="Terpene_synth_C"/>
    <property type="match status" value="1"/>
</dbReference>
<name>A0A8B9A7N2_PHODC</name>
<sequence>MEESLECFVARVKEEVFSPSADMYSFLPSSAYETAWVAMIPDPERRSRPMFPNCLLWVLHNQNYGGSWGELDLTIDHLTAILASAIALKTWSVGSINMDEGLKFLHANTEKVLMKHHGGIPRWFAIVFSGMLELAKAKGLKVFPQGYTGAVEDVFNERDKIFKTQEVSCGGHHLPLLLYLEALPAIYRGKHEDILEHKREDGSLFHSPSATACAFMITGDRDCKDYLEAMVQRCGYGVPPTYPVDQDLIKLCLLDHLMRLGCGDHFTKEIADAMDHIYRNWGTEEQQLSKMHNLPLQIFRDSLSFQLLRRHGHRISPERFCWFMRDPQILLHIEENYQDFLGAMYTVYRATHLMFIEEPELENAKTFSKKILQKGLPSEDLKDSLWALSDLQKEIEHELKNLWLARMDHLEHRMYIERSKDYNLWIGKSSPCRLTCLDNIIQLATKNFMTRQSVYRTELEELKRWSKYMGLANMGFGREKTTNCYFLASTPISFPLDSEARKIVAKCAILVTVADDFFDEHGSLDELQCLTEAVQRWEGEGLSGHSKVIFDALDDLVCDITLKVFNQQGYDIKTHLQDIWRDVFNVWLKESEWSRSRHAPSIDEYLQVGMISVAVQAMFLPSCYLASPKHPQNTRGTRYSKTTKLLMLSTRLLNDMESYEKEMKHGKLNMVPLYLKENPESNIEDSIAYIHNKLDRLKKQLLEIIMTNSNTEIPKEWKQVHLCALKGFQMLYNTYNLFDSPTALLQDITMAIYEPLVMDAQRMLLPPFVLNAHESVKKNKGQSMDDTSEKELSVKAQSRFQGVNRKIVYNSIAMPSKIKQSLYYVRPKSFLTLRCPSSYMFLAVPPISPSPLLKM</sequence>
<dbReference type="Gene3D" id="1.50.10.130">
    <property type="entry name" value="Terpene synthase, N-terminal domain"/>
    <property type="match status" value="1"/>
</dbReference>
<dbReference type="GO" id="GO:0016102">
    <property type="term" value="P:diterpenoid biosynthetic process"/>
    <property type="evidence" value="ECO:0007669"/>
    <property type="project" value="TreeGrafter"/>
</dbReference>
<dbReference type="Pfam" id="PF01397">
    <property type="entry name" value="Terpene_synth"/>
    <property type="match status" value="1"/>
</dbReference>